<proteinExistence type="predicted"/>
<dbReference type="Gene3D" id="3.10.20.90">
    <property type="entry name" value="Phosphatidylinositol 3-kinase Catalytic Subunit, Chain A, domain 1"/>
    <property type="match status" value="1"/>
</dbReference>
<feature type="compositionally biased region" description="Low complexity" evidence="2">
    <location>
        <begin position="54"/>
        <end position="67"/>
    </location>
</feature>
<feature type="region of interest" description="Disordered" evidence="2">
    <location>
        <begin position="531"/>
        <end position="553"/>
    </location>
</feature>
<keyword evidence="6" id="KW-1185">Reference proteome</keyword>
<feature type="compositionally biased region" description="Polar residues" evidence="2">
    <location>
        <begin position="68"/>
        <end position="83"/>
    </location>
</feature>
<keyword evidence="1" id="KW-0175">Coiled coil</keyword>
<dbReference type="InterPro" id="IPR029071">
    <property type="entry name" value="Ubiquitin-like_domsf"/>
</dbReference>
<accession>A0A165SSE6</accession>
<feature type="transmembrane region" description="Helical" evidence="3">
    <location>
        <begin position="100"/>
        <end position="122"/>
    </location>
</feature>
<dbReference type="InterPro" id="IPR001012">
    <property type="entry name" value="UBX_dom"/>
</dbReference>
<dbReference type="Gene3D" id="3.40.30.10">
    <property type="entry name" value="Glutaredoxin"/>
    <property type="match status" value="1"/>
</dbReference>
<keyword evidence="3" id="KW-0812">Transmembrane</keyword>
<dbReference type="EMBL" id="KV425571">
    <property type="protein sequence ID" value="KZT25606.1"/>
    <property type="molecule type" value="Genomic_DNA"/>
</dbReference>
<dbReference type="Proteomes" id="UP000076761">
    <property type="component" value="Unassembled WGS sequence"/>
</dbReference>
<dbReference type="SUPFAM" id="SSF54236">
    <property type="entry name" value="Ubiquitin-like"/>
    <property type="match status" value="1"/>
</dbReference>
<dbReference type="Pfam" id="PF14555">
    <property type="entry name" value="UBA_4"/>
    <property type="match status" value="1"/>
</dbReference>
<dbReference type="GO" id="GO:0043130">
    <property type="term" value="F:ubiquitin binding"/>
    <property type="evidence" value="ECO:0007669"/>
    <property type="project" value="TreeGrafter"/>
</dbReference>
<evidence type="ECO:0000259" key="4">
    <source>
        <dbReference type="PROSITE" id="PS50033"/>
    </source>
</evidence>
<evidence type="ECO:0000256" key="1">
    <source>
        <dbReference type="ARBA" id="ARBA00023054"/>
    </source>
</evidence>
<feature type="domain" description="UBX" evidence="4">
    <location>
        <begin position="419"/>
        <end position="501"/>
    </location>
</feature>
<reference evidence="5 6" key="1">
    <citation type="journal article" date="2016" name="Mol. Biol. Evol.">
        <title>Comparative Genomics of Early-Diverging Mushroom-Forming Fungi Provides Insights into the Origins of Lignocellulose Decay Capabilities.</title>
        <authorList>
            <person name="Nagy L.G."/>
            <person name="Riley R."/>
            <person name="Tritt A."/>
            <person name="Adam C."/>
            <person name="Daum C."/>
            <person name="Floudas D."/>
            <person name="Sun H."/>
            <person name="Yadav J.S."/>
            <person name="Pangilinan J."/>
            <person name="Larsson K.H."/>
            <person name="Matsuura K."/>
            <person name="Barry K."/>
            <person name="Labutti K."/>
            <person name="Kuo R."/>
            <person name="Ohm R.A."/>
            <person name="Bhattacharya S.S."/>
            <person name="Shirouzu T."/>
            <person name="Yoshinaga Y."/>
            <person name="Martin F.M."/>
            <person name="Grigoriev I.V."/>
            <person name="Hibbett D.S."/>
        </authorList>
    </citation>
    <scope>NUCLEOTIDE SEQUENCE [LARGE SCALE GENOMIC DNA]</scope>
    <source>
        <strain evidence="5 6">HHB14362 ss-1</strain>
    </source>
</reference>
<evidence type="ECO:0000313" key="5">
    <source>
        <dbReference type="EMBL" id="KZT25606.1"/>
    </source>
</evidence>
<dbReference type="PANTHER" id="PTHR23322:SF1">
    <property type="entry name" value="FAS-ASSOCIATED FACTOR 2"/>
    <property type="match status" value="1"/>
</dbReference>
<dbReference type="SMART" id="SM00166">
    <property type="entry name" value="UBX"/>
    <property type="match status" value="1"/>
</dbReference>
<feature type="region of interest" description="Disordered" evidence="2">
    <location>
        <begin position="285"/>
        <end position="314"/>
    </location>
</feature>
<sequence>MDNLDPGQRAAVAQLQSITDGNYDADTVVSILESVDWEIEKAANVLFGDQETSSFVRGSSTSSSTGSNDTNHIVSGSRRNPQSSPNITATISYYLRPSMLLSILTFPFHFLSGILRTIFLVLRLPFGPSTTRFSSLTFLRRPPKSTDPKAAADRWVRALEEETGATCVSRAGLLGAALEDLEAAAEDGKKVLPDFVVGSYEEALRKCEKEVRVGCVVLVSEEHDDVAEFKRATLTHPKLVHLMHSNNFVVWGGDVRDPDAWSASQKLQVTTFPFIAFLALQPRRTSSTSSSNRSDTPTLTVLSRHQGITPTSPSNLVKHLEDQLLPRVNPFLARTRQTRLRAERDRQLREEQDRAFQEAARRDSERLREKMEKEEREKEEMMRREEARERESVRREGVERVKRRMRTWARETVVPMDAKQREAVRIAVRSPSGGRLVLALDPRTSLTQLYAYVDAALLSPGSASEEGGNFGEKNVLEEIQMLGGHADKWWEFKLALTFPRRELEWMPDRCLAEIDGLKGGAQLVVEMCQKEGDTVNEKGEEEDGYETESDDET</sequence>
<dbReference type="GO" id="GO:0005783">
    <property type="term" value="C:endoplasmic reticulum"/>
    <property type="evidence" value="ECO:0007669"/>
    <property type="project" value="TreeGrafter"/>
</dbReference>
<evidence type="ECO:0000256" key="2">
    <source>
        <dbReference type="SAM" id="MobiDB-lite"/>
    </source>
</evidence>
<keyword evidence="3" id="KW-0472">Membrane</keyword>
<organism evidence="5 6">
    <name type="scientific">Neolentinus lepideus HHB14362 ss-1</name>
    <dbReference type="NCBI Taxonomy" id="1314782"/>
    <lineage>
        <taxon>Eukaryota</taxon>
        <taxon>Fungi</taxon>
        <taxon>Dikarya</taxon>
        <taxon>Basidiomycota</taxon>
        <taxon>Agaricomycotina</taxon>
        <taxon>Agaricomycetes</taxon>
        <taxon>Gloeophyllales</taxon>
        <taxon>Gloeophyllaceae</taxon>
        <taxon>Neolentinus</taxon>
    </lineage>
</organism>
<dbReference type="STRING" id="1314782.A0A165SSE6"/>
<dbReference type="OrthoDB" id="1026733at2759"/>
<feature type="compositionally biased region" description="Low complexity" evidence="2">
    <location>
        <begin position="285"/>
        <end position="296"/>
    </location>
</feature>
<gene>
    <name evidence="5" type="ORF">NEOLEDRAFT_1092611</name>
</gene>
<feature type="region of interest" description="Disordered" evidence="2">
    <location>
        <begin position="54"/>
        <end position="83"/>
    </location>
</feature>
<keyword evidence="3" id="KW-1133">Transmembrane helix</keyword>
<dbReference type="Pfam" id="PF00789">
    <property type="entry name" value="UBX"/>
    <property type="match status" value="1"/>
</dbReference>
<dbReference type="PANTHER" id="PTHR23322">
    <property type="entry name" value="FAS-ASSOCIATED PROTEIN"/>
    <property type="match status" value="1"/>
</dbReference>
<dbReference type="InParanoid" id="A0A165SSE6"/>
<feature type="compositionally biased region" description="Polar residues" evidence="2">
    <location>
        <begin position="297"/>
        <end position="314"/>
    </location>
</feature>
<dbReference type="SUPFAM" id="SSF52833">
    <property type="entry name" value="Thioredoxin-like"/>
    <property type="match status" value="1"/>
</dbReference>
<dbReference type="InterPro" id="IPR036249">
    <property type="entry name" value="Thioredoxin-like_sf"/>
</dbReference>
<evidence type="ECO:0000256" key="3">
    <source>
        <dbReference type="SAM" id="Phobius"/>
    </source>
</evidence>
<dbReference type="PROSITE" id="PS50033">
    <property type="entry name" value="UBX"/>
    <property type="match status" value="1"/>
</dbReference>
<dbReference type="Gene3D" id="1.10.8.10">
    <property type="entry name" value="DNA helicase RuvA subunit, C-terminal domain"/>
    <property type="match status" value="1"/>
</dbReference>
<dbReference type="FunCoup" id="A0A165SSE6">
    <property type="interactions" value="820"/>
</dbReference>
<dbReference type="GO" id="GO:0036503">
    <property type="term" value="P:ERAD pathway"/>
    <property type="evidence" value="ECO:0007669"/>
    <property type="project" value="TreeGrafter"/>
</dbReference>
<dbReference type="SMART" id="SM00594">
    <property type="entry name" value="UAS"/>
    <property type="match status" value="1"/>
</dbReference>
<evidence type="ECO:0000313" key="6">
    <source>
        <dbReference type="Proteomes" id="UP000076761"/>
    </source>
</evidence>
<feature type="compositionally biased region" description="Acidic residues" evidence="2">
    <location>
        <begin position="539"/>
        <end position="553"/>
    </location>
</feature>
<dbReference type="InterPro" id="IPR006577">
    <property type="entry name" value="UAS"/>
</dbReference>
<protein>
    <recommendedName>
        <fullName evidence="4">UBX domain-containing protein</fullName>
    </recommendedName>
</protein>
<name>A0A165SSE6_9AGAM</name>
<feature type="region of interest" description="Disordered" evidence="2">
    <location>
        <begin position="343"/>
        <end position="382"/>
    </location>
</feature>
<dbReference type="InterPro" id="IPR050730">
    <property type="entry name" value="UBX_domain-protein"/>
</dbReference>
<dbReference type="AlphaFoldDB" id="A0A165SSE6"/>